<dbReference type="GO" id="GO:0015344">
    <property type="term" value="F:siderophore uptake transmembrane transporter activity"/>
    <property type="evidence" value="ECO:0007669"/>
    <property type="project" value="TreeGrafter"/>
</dbReference>
<dbReference type="InterPro" id="IPR036942">
    <property type="entry name" value="Beta-barrel_TonB_sf"/>
</dbReference>
<keyword evidence="6 11" id="KW-0798">TonB box</keyword>
<dbReference type="Gene3D" id="2.40.170.20">
    <property type="entry name" value="TonB-dependent receptor, beta-barrel domain"/>
    <property type="match status" value="1"/>
</dbReference>
<sequence>MACGISYICCKQDLNSSNAKPFFVYSQFQFMIRFTIGFALFILTFSLKAQTIMVIDKTTQKPIELVTIQERGTDKGAVTDKAGRAKLKGFSTEGELIFRHPSYRATLIKYKELVRMGFRVELKEDITEMDGVVVSANRWEQYQEEIPQQIVEFEKEDIALAEPATTADMLSSNSQVFVQKSQLGGGSPMIRGFAANGLLIVIDGVRMNNAVYRSGNLQNIISLDPASIEKAEVVFGPSSVVYGSDALGGVMDFHTKEPSFSDSEYLGISSGGFGRYSSASGAISGNYNIEFSLPNFSSFSSVSYRKFSDLRTGSRRTDEFPDFGKRLEYIERQGNTDIIVQNDKPNIQRPSGYDQYNVLQKFKWRLGSFMDFSYSFHYSGSSDIHRYDRLIEKENNVLKNAEWYYGPQLWQMHAFQSNFTYPNTFFDRLRLTTAIQFVEESRHDRRFQSEILRNRKEKVNILSLNVDAYKSLGFSNELYYGLEMATNKVEFSAFTENIMTKEIGALSTRYPDGGSDYSSAAAYLSIKNNLSSRLILNSGVRYTFTKLKSKFEDDTLYNFPYNEIKLSNGALTGNLGLVFNPGNGWKFNTLVSSGFRAPNVDDVAKVFDSEPGAVVVPNTEAKPEYSYNVEYGISRSIKDKFSFNFVNYFSFLRDALVRRPFTFNGQSQIEYDDVLSNVFAEQNVGEAYIWGVSLYGNWNIQKGLSMNASITYTKGEDKINNEPLRHVPPIFGEAGMSMTQGKLTSSFLIKFNGGIAFNDLAPSEQAKPHLYTADGVLPWYTINIYNSYKLSDYYSINFNLENILDTHYRPYSSGISAPGLNAVISFRASF</sequence>
<gene>
    <name evidence="15" type="ORF">AWW68_12000</name>
</gene>
<dbReference type="Pfam" id="PF07715">
    <property type="entry name" value="Plug"/>
    <property type="match status" value="1"/>
</dbReference>
<dbReference type="AlphaFoldDB" id="A0A150X3V2"/>
<feature type="domain" description="TonB-dependent receptor-like beta-barrel" evidence="13">
    <location>
        <begin position="349"/>
        <end position="803"/>
    </location>
</feature>
<keyword evidence="5" id="KW-0732">Signal</keyword>
<dbReference type="SUPFAM" id="SSF56935">
    <property type="entry name" value="Porins"/>
    <property type="match status" value="1"/>
</dbReference>
<dbReference type="PROSITE" id="PS52016">
    <property type="entry name" value="TONB_DEPENDENT_REC_3"/>
    <property type="match status" value="1"/>
</dbReference>
<evidence type="ECO:0000313" key="16">
    <source>
        <dbReference type="Proteomes" id="UP000075606"/>
    </source>
</evidence>
<keyword evidence="8" id="KW-0675">Receptor</keyword>
<dbReference type="STRING" id="333140.AWW68_12000"/>
<proteinExistence type="inferred from homology"/>
<evidence type="ECO:0000256" key="5">
    <source>
        <dbReference type="ARBA" id="ARBA00022729"/>
    </source>
</evidence>
<keyword evidence="4 10" id="KW-0812">Transmembrane</keyword>
<evidence type="ECO:0000256" key="10">
    <source>
        <dbReference type="PROSITE-ProRule" id="PRU01360"/>
    </source>
</evidence>
<comment type="similarity">
    <text evidence="10 11">Belongs to the TonB-dependent receptor family.</text>
</comment>
<comment type="subcellular location">
    <subcellularLocation>
        <location evidence="1 10">Cell outer membrane</location>
        <topology evidence="1 10">Multi-pass membrane protein</topology>
    </subcellularLocation>
</comment>
<feature type="domain" description="TonB-dependent receptor plug" evidence="14">
    <location>
        <begin position="144"/>
        <end position="250"/>
    </location>
</feature>
<dbReference type="InterPro" id="IPR012910">
    <property type="entry name" value="Plug_dom"/>
</dbReference>
<dbReference type="PANTHER" id="PTHR30069">
    <property type="entry name" value="TONB-DEPENDENT OUTER MEMBRANE RECEPTOR"/>
    <property type="match status" value="1"/>
</dbReference>
<dbReference type="Gene3D" id="2.170.130.10">
    <property type="entry name" value="TonB-dependent receptor, plug domain"/>
    <property type="match status" value="1"/>
</dbReference>
<evidence type="ECO:0000256" key="1">
    <source>
        <dbReference type="ARBA" id="ARBA00004571"/>
    </source>
</evidence>
<dbReference type="GO" id="GO:0044718">
    <property type="term" value="P:siderophore transmembrane transport"/>
    <property type="evidence" value="ECO:0007669"/>
    <property type="project" value="TreeGrafter"/>
</dbReference>
<reference evidence="15 16" key="1">
    <citation type="submission" date="2016-01" db="EMBL/GenBank/DDBJ databases">
        <title>Genome sequencing of Roseivirga spongicola UST030701-084.</title>
        <authorList>
            <person name="Selvaratnam C."/>
            <person name="Thevarajoo S."/>
            <person name="Goh K.M."/>
            <person name="Ee R."/>
            <person name="Chan K.-G."/>
            <person name="Chong C.S."/>
        </authorList>
    </citation>
    <scope>NUCLEOTIDE SEQUENCE [LARGE SCALE GENOMIC DNA]</scope>
    <source>
        <strain evidence="15 16">UST030701-084</strain>
    </source>
</reference>
<dbReference type="PANTHER" id="PTHR30069:SF29">
    <property type="entry name" value="HEMOGLOBIN AND HEMOGLOBIN-HAPTOGLOBIN-BINDING PROTEIN 1-RELATED"/>
    <property type="match status" value="1"/>
</dbReference>
<keyword evidence="2 10" id="KW-0813">Transport</keyword>
<feature type="transmembrane region" description="Helical" evidence="12">
    <location>
        <begin position="30"/>
        <end position="47"/>
    </location>
</feature>
<dbReference type="GO" id="GO:0009279">
    <property type="term" value="C:cell outer membrane"/>
    <property type="evidence" value="ECO:0007669"/>
    <property type="project" value="UniProtKB-SubCell"/>
</dbReference>
<comment type="caution">
    <text evidence="15">The sequence shown here is derived from an EMBL/GenBank/DDBJ whole genome shotgun (WGS) entry which is preliminary data.</text>
</comment>
<evidence type="ECO:0000256" key="2">
    <source>
        <dbReference type="ARBA" id="ARBA00022448"/>
    </source>
</evidence>
<evidence type="ECO:0000256" key="9">
    <source>
        <dbReference type="ARBA" id="ARBA00023237"/>
    </source>
</evidence>
<dbReference type="InterPro" id="IPR037066">
    <property type="entry name" value="Plug_dom_sf"/>
</dbReference>
<dbReference type="InterPro" id="IPR000531">
    <property type="entry name" value="Beta-barrel_TonB"/>
</dbReference>
<evidence type="ECO:0000313" key="15">
    <source>
        <dbReference type="EMBL" id="KYG73415.1"/>
    </source>
</evidence>
<evidence type="ECO:0000256" key="6">
    <source>
        <dbReference type="ARBA" id="ARBA00023077"/>
    </source>
</evidence>
<protein>
    <recommendedName>
        <fullName evidence="17">TonB-dependent receptor</fullName>
    </recommendedName>
</protein>
<evidence type="ECO:0000256" key="7">
    <source>
        <dbReference type="ARBA" id="ARBA00023136"/>
    </source>
</evidence>
<dbReference type="Pfam" id="PF00593">
    <property type="entry name" value="TonB_dep_Rec_b-barrel"/>
    <property type="match status" value="1"/>
</dbReference>
<organism evidence="15 16">
    <name type="scientific">Roseivirga spongicola</name>
    <dbReference type="NCBI Taxonomy" id="333140"/>
    <lineage>
        <taxon>Bacteria</taxon>
        <taxon>Pseudomonadati</taxon>
        <taxon>Bacteroidota</taxon>
        <taxon>Cytophagia</taxon>
        <taxon>Cytophagales</taxon>
        <taxon>Roseivirgaceae</taxon>
        <taxon>Roseivirga</taxon>
    </lineage>
</organism>
<evidence type="ECO:0000256" key="12">
    <source>
        <dbReference type="SAM" id="Phobius"/>
    </source>
</evidence>
<evidence type="ECO:0000259" key="13">
    <source>
        <dbReference type="Pfam" id="PF00593"/>
    </source>
</evidence>
<dbReference type="Proteomes" id="UP000075606">
    <property type="component" value="Unassembled WGS sequence"/>
</dbReference>
<name>A0A150X3V2_9BACT</name>
<evidence type="ECO:0000259" key="14">
    <source>
        <dbReference type="Pfam" id="PF07715"/>
    </source>
</evidence>
<evidence type="ECO:0000256" key="11">
    <source>
        <dbReference type="RuleBase" id="RU003357"/>
    </source>
</evidence>
<keyword evidence="9 10" id="KW-0998">Cell outer membrane</keyword>
<evidence type="ECO:0000256" key="3">
    <source>
        <dbReference type="ARBA" id="ARBA00022452"/>
    </source>
</evidence>
<keyword evidence="7 10" id="KW-0472">Membrane</keyword>
<keyword evidence="12" id="KW-1133">Transmembrane helix</keyword>
<dbReference type="InterPro" id="IPR039426">
    <property type="entry name" value="TonB-dep_rcpt-like"/>
</dbReference>
<keyword evidence="16" id="KW-1185">Reference proteome</keyword>
<evidence type="ECO:0008006" key="17">
    <source>
        <dbReference type="Google" id="ProtNLM"/>
    </source>
</evidence>
<dbReference type="EMBL" id="LRPC01000028">
    <property type="protein sequence ID" value="KYG73415.1"/>
    <property type="molecule type" value="Genomic_DNA"/>
</dbReference>
<keyword evidence="3 10" id="KW-1134">Transmembrane beta strand</keyword>
<evidence type="ECO:0000256" key="8">
    <source>
        <dbReference type="ARBA" id="ARBA00023170"/>
    </source>
</evidence>
<evidence type="ECO:0000256" key="4">
    <source>
        <dbReference type="ARBA" id="ARBA00022692"/>
    </source>
</evidence>
<accession>A0A150X3V2</accession>